<evidence type="ECO:0000259" key="12">
    <source>
        <dbReference type="Pfam" id="PF12019"/>
    </source>
</evidence>
<proteinExistence type="inferred from homology"/>
<evidence type="ECO:0000313" key="13">
    <source>
        <dbReference type="EMBL" id="MCC4308828.1"/>
    </source>
</evidence>
<dbReference type="InterPro" id="IPR022346">
    <property type="entry name" value="T2SS_GspH"/>
</dbReference>
<evidence type="ECO:0000256" key="11">
    <source>
        <dbReference type="SAM" id="Phobius"/>
    </source>
</evidence>
<dbReference type="RefSeq" id="WP_228233856.1">
    <property type="nucleotide sequence ID" value="NZ_JAJGNA010000009.1"/>
</dbReference>
<protein>
    <recommendedName>
        <fullName evidence="2">Type II secretion system protein H</fullName>
    </recommendedName>
    <alternativeName>
        <fullName evidence="10">General secretion pathway protein H</fullName>
    </alternativeName>
</protein>
<evidence type="ECO:0000256" key="1">
    <source>
        <dbReference type="ARBA" id="ARBA00004377"/>
    </source>
</evidence>
<keyword evidence="3" id="KW-1003">Cell membrane</keyword>
<evidence type="ECO:0000256" key="5">
    <source>
        <dbReference type="ARBA" id="ARBA00022519"/>
    </source>
</evidence>
<evidence type="ECO:0000256" key="6">
    <source>
        <dbReference type="ARBA" id="ARBA00022692"/>
    </source>
</evidence>
<comment type="caution">
    <text evidence="13">The sequence shown here is derived from an EMBL/GenBank/DDBJ whole genome shotgun (WGS) entry which is preliminary data.</text>
</comment>
<dbReference type="EMBL" id="JAJGNA010000009">
    <property type="protein sequence ID" value="MCC4308828.1"/>
    <property type="molecule type" value="Genomic_DNA"/>
</dbReference>
<dbReference type="GO" id="GO:0005886">
    <property type="term" value="C:plasma membrane"/>
    <property type="evidence" value="ECO:0007669"/>
    <property type="project" value="UniProtKB-SubCell"/>
</dbReference>
<dbReference type="AlphaFoldDB" id="A0A9Q3UN66"/>
<reference evidence="13" key="1">
    <citation type="submission" date="2021-10" db="EMBL/GenBank/DDBJ databases">
        <title>The diversity and Nitrogen Metabolism of Culturable Nitrate-Utilizing Bacteria Within the Oxygen Minimum Zone of the Changjiang (Yangtze River)Estuary.</title>
        <authorList>
            <person name="Zhang D."/>
            <person name="Zheng J."/>
            <person name="Liu S."/>
            <person name="He W."/>
        </authorList>
    </citation>
    <scope>NUCLEOTIDE SEQUENCE</scope>
    <source>
        <strain evidence="13">FXH-223</strain>
    </source>
</reference>
<dbReference type="Pfam" id="PF12019">
    <property type="entry name" value="GspH"/>
    <property type="match status" value="1"/>
</dbReference>
<dbReference type="Gene3D" id="3.55.40.10">
    <property type="entry name" value="minor pseudopilin epsh domain"/>
    <property type="match status" value="1"/>
</dbReference>
<evidence type="ECO:0000256" key="2">
    <source>
        <dbReference type="ARBA" id="ARBA00021549"/>
    </source>
</evidence>
<evidence type="ECO:0000256" key="4">
    <source>
        <dbReference type="ARBA" id="ARBA00022481"/>
    </source>
</evidence>
<dbReference type="InterPro" id="IPR012902">
    <property type="entry name" value="N_methyl_site"/>
</dbReference>
<evidence type="ECO:0000256" key="8">
    <source>
        <dbReference type="ARBA" id="ARBA00023136"/>
    </source>
</evidence>
<dbReference type="GO" id="GO:0015627">
    <property type="term" value="C:type II protein secretion system complex"/>
    <property type="evidence" value="ECO:0007669"/>
    <property type="project" value="InterPro"/>
</dbReference>
<dbReference type="GO" id="GO:0015628">
    <property type="term" value="P:protein secretion by the type II secretion system"/>
    <property type="evidence" value="ECO:0007669"/>
    <property type="project" value="InterPro"/>
</dbReference>
<evidence type="ECO:0000256" key="3">
    <source>
        <dbReference type="ARBA" id="ARBA00022475"/>
    </source>
</evidence>
<dbReference type="InterPro" id="IPR045584">
    <property type="entry name" value="Pilin-like"/>
</dbReference>
<feature type="domain" description="General secretion pathway GspH" evidence="12">
    <location>
        <begin position="59"/>
        <end position="155"/>
    </location>
</feature>
<evidence type="ECO:0000256" key="9">
    <source>
        <dbReference type="ARBA" id="ARBA00025772"/>
    </source>
</evidence>
<evidence type="ECO:0000256" key="7">
    <source>
        <dbReference type="ARBA" id="ARBA00022989"/>
    </source>
</evidence>
<dbReference type="NCBIfam" id="TIGR02532">
    <property type="entry name" value="IV_pilin_GFxxxE"/>
    <property type="match status" value="1"/>
</dbReference>
<dbReference type="Pfam" id="PF07963">
    <property type="entry name" value="N_methyl"/>
    <property type="match status" value="1"/>
</dbReference>
<name>A0A9Q3UN66_9GAMM</name>
<keyword evidence="5" id="KW-0997">Cell inner membrane</keyword>
<feature type="transmembrane region" description="Helical" evidence="11">
    <location>
        <begin position="21"/>
        <end position="43"/>
    </location>
</feature>
<dbReference type="Proteomes" id="UP001108027">
    <property type="component" value="Unassembled WGS sequence"/>
</dbReference>
<comment type="subcellular location">
    <subcellularLocation>
        <location evidence="1">Cell inner membrane</location>
        <topology evidence="1">Single-pass membrane protein</topology>
    </subcellularLocation>
</comment>
<keyword evidence="4" id="KW-0488">Methylation</keyword>
<keyword evidence="6 11" id="KW-0812">Transmembrane</keyword>
<dbReference type="SUPFAM" id="SSF54523">
    <property type="entry name" value="Pili subunits"/>
    <property type="match status" value="1"/>
</dbReference>
<keyword evidence="7 11" id="KW-1133">Transmembrane helix</keyword>
<comment type="similarity">
    <text evidence="9">Belongs to the GSP H family.</text>
</comment>
<accession>A0A9Q3UN66</accession>
<keyword evidence="14" id="KW-1185">Reference proteome</keyword>
<sequence length="167" mass="18022">MIDARKGAPDVRNVRNVREEQGFTIIELMLAIGLAAVLLAIAVPSFQSVTANNALRSSAADLVTAINTARAQAVNRRKPVVLRHLGSSWNDGWEVFYDGDDSEGDQRFLPAGTVTVTSADDEIEFLPSGLIASEVEFEVCDDRSGESGRRIRVGRFGVIDNSVITCG</sequence>
<keyword evidence="8 11" id="KW-0472">Membrane</keyword>
<gene>
    <name evidence="13" type="ORF">LL252_09630</name>
</gene>
<evidence type="ECO:0000256" key="10">
    <source>
        <dbReference type="ARBA" id="ARBA00030775"/>
    </source>
</evidence>
<organism evidence="13 14">
    <name type="scientific">Alloalcanivorax marinus</name>
    <dbReference type="NCBI Taxonomy" id="1177169"/>
    <lineage>
        <taxon>Bacteria</taxon>
        <taxon>Pseudomonadati</taxon>
        <taxon>Pseudomonadota</taxon>
        <taxon>Gammaproteobacteria</taxon>
        <taxon>Oceanospirillales</taxon>
        <taxon>Alcanivoracaceae</taxon>
        <taxon>Alloalcanivorax</taxon>
    </lineage>
</organism>
<evidence type="ECO:0000313" key="14">
    <source>
        <dbReference type="Proteomes" id="UP001108027"/>
    </source>
</evidence>